<reference evidence="1" key="1">
    <citation type="submission" date="2014-11" db="EMBL/GenBank/DDBJ databases">
        <authorList>
            <person name="Amaro Gonzalez C."/>
        </authorList>
    </citation>
    <scope>NUCLEOTIDE SEQUENCE</scope>
</reference>
<protein>
    <submittedName>
        <fullName evidence="1">Uncharacterized protein</fullName>
    </submittedName>
</protein>
<accession>A0A0E9UUZ0</accession>
<sequence length="39" mass="4432">MCFFIILLSLRSNMRPGHSKLINTIRDIVPSCLIGNETQ</sequence>
<evidence type="ECO:0000313" key="1">
    <source>
        <dbReference type="EMBL" id="JAH69632.1"/>
    </source>
</evidence>
<reference evidence="1" key="2">
    <citation type="journal article" date="2015" name="Fish Shellfish Immunol.">
        <title>Early steps in the European eel (Anguilla anguilla)-Vibrio vulnificus interaction in the gills: Role of the RtxA13 toxin.</title>
        <authorList>
            <person name="Callol A."/>
            <person name="Pajuelo D."/>
            <person name="Ebbesson L."/>
            <person name="Teles M."/>
            <person name="MacKenzie S."/>
            <person name="Amaro C."/>
        </authorList>
    </citation>
    <scope>NUCLEOTIDE SEQUENCE</scope>
</reference>
<organism evidence="1">
    <name type="scientific">Anguilla anguilla</name>
    <name type="common">European freshwater eel</name>
    <name type="synonym">Muraena anguilla</name>
    <dbReference type="NCBI Taxonomy" id="7936"/>
    <lineage>
        <taxon>Eukaryota</taxon>
        <taxon>Metazoa</taxon>
        <taxon>Chordata</taxon>
        <taxon>Craniata</taxon>
        <taxon>Vertebrata</taxon>
        <taxon>Euteleostomi</taxon>
        <taxon>Actinopterygii</taxon>
        <taxon>Neopterygii</taxon>
        <taxon>Teleostei</taxon>
        <taxon>Anguilliformes</taxon>
        <taxon>Anguillidae</taxon>
        <taxon>Anguilla</taxon>
    </lineage>
</organism>
<name>A0A0E9UUZ0_ANGAN</name>
<proteinExistence type="predicted"/>
<dbReference type="AlphaFoldDB" id="A0A0E9UUZ0"/>
<dbReference type="EMBL" id="GBXM01038945">
    <property type="protein sequence ID" value="JAH69632.1"/>
    <property type="molecule type" value="Transcribed_RNA"/>
</dbReference>